<dbReference type="Proteomes" id="UP001064048">
    <property type="component" value="Chromosome 23"/>
</dbReference>
<comment type="caution">
    <text evidence="1">The sequence shown here is derived from an EMBL/GenBank/DDBJ whole genome shotgun (WGS) entry which is preliminary data.</text>
</comment>
<dbReference type="EMBL" id="CM046123">
    <property type="protein sequence ID" value="KAI8439578.1"/>
    <property type="molecule type" value="Genomic_DNA"/>
</dbReference>
<evidence type="ECO:0000313" key="1">
    <source>
        <dbReference type="EMBL" id="KAI8439578.1"/>
    </source>
</evidence>
<accession>A0ACC0KST4</accession>
<sequence>MVKLVMTTKCADEAKMARNAGRQKRKKRKSRKAGHDNEMRRRGEDGPKRRAVTSQEDTMERLLPKSALRLAPCCEAIADILALACWNS</sequence>
<proteinExistence type="predicted"/>
<keyword evidence="2" id="KW-1185">Reference proteome</keyword>
<organism evidence="1 2">
    <name type="scientific">Choristoneura fumiferana</name>
    <name type="common">Spruce budworm moth</name>
    <name type="synonym">Archips fumiferana</name>
    <dbReference type="NCBI Taxonomy" id="7141"/>
    <lineage>
        <taxon>Eukaryota</taxon>
        <taxon>Metazoa</taxon>
        <taxon>Ecdysozoa</taxon>
        <taxon>Arthropoda</taxon>
        <taxon>Hexapoda</taxon>
        <taxon>Insecta</taxon>
        <taxon>Pterygota</taxon>
        <taxon>Neoptera</taxon>
        <taxon>Endopterygota</taxon>
        <taxon>Lepidoptera</taxon>
        <taxon>Glossata</taxon>
        <taxon>Ditrysia</taxon>
        <taxon>Tortricoidea</taxon>
        <taxon>Tortricidae</taxon>
        <taxon>Tortricinae</taxon>
        <taxon>Choristoneura</taxon>
    </lineage>
</organism>
<protein>
    <submittedName>
        <fullName evidence="1">Uncharacterized protein</fullName>
    </submittedName>
</protein>
<gene>
    <name evidence="1" type="ORF">MSG28_013305</name>
</gene>
<name>A0ACC0KST4_CHOFU</name>
<reference evidence="1 2" key="1">
    <citation type="journal article" date="2022" name="Genome Biol. Evol.">
        <title>The Spruce Budworm Genome: Reconstructing the Evolutionary History of Antifreeze Proteins.</title>
        <authorList>
            <person name="Beliveau C."/>
            <person name="Gagne P."/>
            <person name="Picq S."/>
            <person name="Vernygora O."/>
            <person name="Keeling C.I."/>
            <person name="Pinkney K."/>
            <person name="Doucet D."/>
            <person name="Wen F."/>
            <person name="Johnston J.S."/>
            <person name="Maaroufi H."/>
            <person name="Boyle B."/>
            <person name="Laroche J."/>
            <person name="Dewar K."/>
            <person name="Juretic N."/>
            <person name="Blackburn G."/>
            <person name="Nisole A."/>
            <person name="Brunet B."/>
            <person name="Brandao M."/>
            <person name="Lumley L."/>
            <person name="Duan J."/>
            <person name="Quan G."/>
            <person name="Lucarotti C.J."/>
            <person name="Roe A.D."/>
            <person name="Sperling F.A.H."/>
            <person name="Levesque R.C."/>
            <person name="Cusson M."/>
        </authorList>
    </citation>
    <scope>NUCLEOTIDE SEQUENCE [LARGE SCALE GENOMIC DNA]</scope>
    <source>
        <strain evidence="1">Glfc:IPQL:Cfum</strain>
    </source>
</reference>
<evidence type="ECO:0000313" key="2">
    <source>
        <dbReference type="Proteomes" id="UP001064048"/>
    </source>
</evidence>